<evidence type="ECO:0000313" key="1">
    <source>
        <dbReference type="EMBL" id="CAG9830530.1"/>
    </source>
</evidence>
<evidence type="ECO:0000313" key="2">
    <source>
        <dbReference type="Proteomes" id="UP001153709"/>
    </source>
</evidence>
<dbReference type="EMBL" id="OU898277">
    <property type="protein sequence ID" value="CAG9830530.1"/>
    <property type="molecule type" value="Genomic_DNA"/>
</dbReference>
<protein>
    <submittedName>
        <fullName evidence="1">Uncharacterized protein</fullName>
    </submittedName>
</protein>
<name>A0A9N9SWC0_DIABA</name>
<dbReference type="OrthoDB" id="6604085at2759"/>
<reference evidence="1" key="1">
    <citation type="submission" date="2022-01" db="EMBL/GenBank/DDBJ databases">
        <authorList>
            <person name="King R."/>
        </authorList>
    </citation>
    <scope>NUCLEOTIDE SEQUENCE</scope>
</reference>
<keyword evidence="2" id="KW-1185">Reference proteome</keyword>
<sequence>MMIELQEYGKGAVNELKKSTKHAVRCSCSKHILNTSITSPSKLISCHNASGTMRKVITFANASPKRHDVFKKELGPEGQ</sequence>
<proteinExistence type="predicted"/>
<organism evidence="1 2">
    <name type="scientific">Diabrotica balteata</name>
    <name type="common">Banded cucumber beetle</name>
    <dbReference type="NCBI Taxonomy" id="107213"/>
    <lineage>
        <taxon>Eukaryota</taxon>
        <taxon>Metazoa</taxon>
        <taxon>Ecdysozoa</taxon>
        <taxon>Arthropoda</taxon>
        <taxon>Hexapoda</taxon>
        <taxon>Insecta</taxon>
        <taxon>Pterygota</taxon>
        <taxon>Neoptera</taxon>
        <taxon>Endopterygota</taxon>
        <taxon>Coleoptera</taxon>
        <taxon>Polyphaga</taxon>
        <taxon>Cucujiformia</taxon>
        <taxon>Chrysomeloidea</taxon>
        <taxon>Chrysomelidae</taxon>
        <taxon>Galerucinae</taxon>
        <taxon>Diabroticina</taxon>
        <taxon>Diabroticites</taxon>
        <taxon>Diabrotica</taxon>
    </lineage>
</organism>
<accession>A0A9N9SWC0</accession>
<dbReference type="AlphaFoldDB" id="A0A9N9SWC0"/>
<dbReference type="Proteomes" id="UP001153709">
    <property type="component" value="Chromosome 2"/>
</dbReference>
<gene>
    <name evidence="1" type="ORF">DIABBA_LOCUS4226</name>
</gene>